<name>A0AAD1XX48_EUPCR</name>
<sequence length="177" mass="19464">MDLLSKYANKLPGQGEPGVFDDLIKGVRTTNELSKNHNVEDNVGENAKTLQEQSGNLLGLMTETNRLSYFVKDNKDVNGAVEEGSGIIAEINKILKKIANINCFTKLCLLGKLLKKLSELKETLEEYIGKVKGFVDMAKKSATDWVKEKMKGEALGKVSDVASKYAGGLVDKVKNIW</sequence>
<accession>A0AAD1XX48</accession>
<evidence type="ECO:0000313" key="2">
    <source>
        <dbReference type="Proteomes" id="UP001295684"/>
    </source>
</evidence>
<dbReference type="EMBL" id="CAMPGE010022606">
    <property type="protein sequence ID" value="CAI2380637.1"/>
    <property type="molecule type" value="Genomic_DNA"/>
</dbReference>
<proteinExistence type="predicted"/>
<reference evidence="1" key="1">
    <citation type="submission" date="2023-07" db="EMBL/GenBank/DDBJ databases">
        <authorList>
            <consortium name="AG Swart"/>
            <person name="Singh M."/>
            <person name="Singh A."/>
            <person name="Seah K."/>
            <person name="Emmerich C."/>
        </authorList>
    </citation>
    <scope>NUCLEOTIDE SEQUENCE</scope>
    <source>
        <strain evidence="1">DP1</strain>
    </source>
</reference>
<keyword evidence="2" id="KW-1185">Reference proteome</keyword>
<dbReference type="AlphaFoldDB" id="A0AAD1XX48"/>
<protein>
    <submittedName>
        <fullName evidence="1">Uncharacterized protein</fullName>
    </submittedName>
</protein>
<comment type="caution">
    <text evidence="1">The sequence shown here is derived from an EMBL/GenBank/DDBJ whole genome shotgun (WGS) entry which is preliminary data.</text>
</comment>
<gene>
    <name evidence="1" type="ORF">ECRASSUSDP1_LOCUS22074</name>
</gene>
<organism evidence="1 2">
    <name type="scientific">Euplotes crassus</name>
    <dbReference type="NCBI Taxonomy" id="5936"/>
    <lineage>
        <taxon>Eukaryota</taxon>
        <taxon>Sar</taxon>
        <taxon>Alveolata</taxon>
        <taxon>Ciliophora</taxon>
        <taxon>Intramacronucleata</taxon>
        <taxon>Spirotrichea</taxon>
        <taxon>Hypotrichia</taxon>
        <taxon>Euplotida</taxon>
        <taxon>Euplotidae</taxon>
        <taxon>Moneuplotes</taxon>
    </lineage>
</organism>
<dbReference type="Proteomes" id="UP001295684">
    <property type="component" value="Unassembled WGS sequence"/>
</dbReference>
<evidence type="ECO:0000313" key="1">
    <source>
        <dbReference type="EMBL" id="CAI2380637.1"/>
    </source>
</evidence>